<keyword evidence="4" id="KW-0597">Phosphoprotein</keyword>
<dbReference type="KEGG" id="bfo:118411281"/>
<keyword evidence="8" id="KW-0862">Zinc</keyword>
<dbReference type="InterPro" id="IPR011042">
    <property type="entry name" value="6-blade_b-propeller_TolB-like"/>
</dbReference>
<dbReference type="PANTHER" id="PTHR25462:SF229">
    <property type="entry name" value="TRANSCRIPTION INTERMEDIARY FACTOR 1-BETA"/>
    <property type="match status" value="1"/>
</dbReference>
<accession>A0A9J7MJM6</accession>
<dbReference type="Proteomes" id="UP000001554">
    <property type="component" value="Chromosome 3"/>
</dbReference>
<dbReference type="CDD" id="cd16584">
    <property type="entry name" value="RING-HC_TRIM56_C-V"/>
    <property type="match status" value="1"/>
</dbReference>
<dbReference type="InterPro" id="IPR047153">
    <property type="entry name" value="TRIM45/56/19-like"/>
</dbReference>
<evidence type="ECO:0000256" key="10">
    <source>
        <dbReference type="PROSITE-ProRule" id="PRU00504"/>
    </source>
</evidence>
<dbReference type="SUPFAM" id="SSF57850">
    <property type="entry name" value="RING/U-box"/>
    <property type="match status" value="1"/>
</dbReference>
<dbReference type="SMART" id="SM00184">
    <property type="entry name" value="RING"/>
    <property type="match status" value="2"/>
</dbReference>
<keyword evidence="13" id="KW-1185">Reference proteome</keyword>
<proteinExistence type="inferred from homology"/>
<dbReference type="SUPFAM" id="SSF57845">
    <property type="entry name" value="B-box zinc-binding domain"/>
    <property type="match status" value="1"/>
</dbReference>
<evidence type="ECO:0000256" key="7">
    <source>
        <dbReference type="ARBA" id="ARBA00022771"/>
    </source>
</evidence>
<dbReference type="SUPFAM" id="SSF101898">
    <property type="entry name" value="NHL repeat"/>
    <property type="match status" value="1"/>
</dbReference>
<dbReference type="Pfam" id="PF13445">
    <property type="entry name" value="zf-RING_UBOX"/>
    <property type="match status" value="1"/>
</dbReference>
<organism evidence="13 14">
    <name type="scientific">Branchiostoma floridae</name>
    <name type="common">Florida lancelet</name>
    <name type="synonym">Amphioxus</name>
    <dbReference type="NCBI Taxonomy" id="7739"/>
    <lineage>
        <taxon>Eukaryota</taxon>
        <taxon>Metazoa</taxon>
        <taxon>Chordata</taxon>
        <taxon>Cephalochordata</taxon>
        <taxon>Leptocardii</taxon>
        <taxon>Amphioxiformes</taxon>
        <taxon>Branchiostomatidae</taxon>
        <taxon>Branchiostoma</taxon>
    </lineage>
</organism>
<dbReference type="GO" id="GO:0061630">
    <property type="term" value="F:ubiquitin protein ligase activity"/>
    <property type="evidence" value="ECO:0000318"/>
    <property type="project" value="GO_Central"/>
</dbReference>
<comment type="catalytic activity">
    <reaction evidence="1">
        <text>S-ubiquitinyl-[E2 ubiquitin-conjugating enzyme]-L-cysteine + [acceptor protein]-L-lysine = [E2 ubiquitin-conjugating enzyme]-L-cysteine + N(6)-ubiquitinyl-[acceptor protein]-L-lysine.</text>
        <dbReference type="EC" id="2.3.2.27"/>
    </reaction>
</comment>
<dbReference type="InterPro" id="IPR001841">
    <property type="entry name" value="Znf_RING"/>
</dbReference>
<dbReference type="InterPro" id="IPR027370">
    <property type="entry name" value="Znf-RING_euk"/>
</dbReference>
<evidence type="ECO:0000256" key="8">
    <source>
        <dbReference type="ARBA" id="ARBA00022833"/>
    </source>
</evidence>
<keyword evidence="5" id="KW-0479">Metal-binding</keyword>
<evidence type="ECO:0000256" key="9">
    <source>
        <dbReference type="PROSITE-ProRule" id="PRU00024"/>
    </source>
</evidence>
<dbReference type="OMA" id="CIVESHN"/>
<evidence type="ECO:0000313" key="14">
    <source>
        <dbReference type="RefSeq" id="XP_035669351.1"/>
    </source>
</evidence>
<dbReference type="GO" id="GO:0008270">
    <property type="term" value="F:zinc ion binding"/>
    <property type="evidence" value="ECO:0007669"/>
    <property type="project" value="UniProtKB-KW"/>
</dbReference>
<dbReference type="OrthoDB" id="10020332at2759"/>
<gene>
    <name evidence="14" type="primary">LOC118411281</name>
</gene>
<dbReference type="PROSITE" id="PS50089">
    <property type="entry name" value="ZF_RING_2"/>
    <property type="match status" value="1"/>
</dbReference>
<reference evidence="14" key="2">
    <citation type="submission" date="2025-08" db="UniProtKB">
        <authorList>
            <consortium name="RefSeq"/>
        </authorList>
    </citation>
    <scope>IDENTIFICATION</scope>
    <source>
        <strain evidence="14">S238N-H82</strain>
        <tissue evidence="14">Testes</tissue>
    </source>
</reference>
<evidence type="ECO:0000256" key="3">
    <source>
        <dbReference type="ARBA" id="ARBA00012483"/>
    </source>
</evidence>
<dbReference type="Gene3D" id="2.120.10.30">
    <property type="entry name" value="TolB, C-terminal domain"/>
    <property type="match status" value="1"/>
</dbReference>
<dbReference type="InterPro" id="IPR017907">
    <property type="entry name" value="Znf_RING_CS"/>
</dbReference>
<evidence type="ECO:0000259" key="11">
    <source>
        <dbReference type="PROSITE" id="PS50089"/>
    </source>
</evidence>
<dbReference type="InterPro" id="IPR001258">
    <property type="entry name" value="NHL_repeat"/>
</dbReference>
<dbReference type="PROSITE" id="PS50119">
    <property type="entry name" value="ZF_BBOX"/>
    <property type="match status" value="1"/>
</dbReference>
<comment type="similarity">
    <text evidence="2">Belongs to the TRIM/RBCC family.</text>
</comment>
<protein>
    <recommendedName>
        <fullName evidence="3">RING-type E3 ubiquitin transferase</fullName>
        <ecNumber evidence="3">2.3.2.27</ecNumber>
    </recommendedName>
</protein>
<keyword evidence="7 9" id="KW-0863">Zinc-finger</keyword>
<reference evidence="13" key="1">
    <citation type="journal article" date="2020" name="Nat. Ecol. Evol.">
        <title>Deeply conserved synteny resolves early events in vertebrate evolution.</title>
        <authorList>
            <person name="Simakov O."/>
            <person name="Marletaz F."/>
            <person name="Yue J.X."/>
            <person name="O'Connell B."/>
            <person name="Jenkins J."/>
            <person name="Brandt A."/>
            <person name="Calef R."/>
            <person name="Tung C.H."/>
            <person name="Huang T.K."/>
            <person name="Schmutz J."/>
            <person name="Satoh N."/>
            <person name="Yu J.K."/>
            <person name="Putnam N.H."/>
            <person name="Green R.E."/>
            <person name="Rokhsar D.S."/>
        </authorList>
    </citation>
    <scope>NUCLEOTIDE SEQUENCE [LARGE SCALE GENOMIC DNA]</scope>
    <source>
        <strain evidence="13">S238N-H82</strain>
    </source>
</reference>
<feature type="domain" description="B box-type" evidence="12">
    <location>
        <begin position="95"/>
        <end position="136"/>
    </location>
</feature>
<keyword evidence="6" id="KW-0677">Repeat</keyword>
<dbReference type="GeneID" id="118411281"/>
<name>A0A9J7MJM6_BRAFL</name>
<dbReference type="SMART" id="SM00336">
    <property type="entry name" value="BBOX"/>
    <property type="match status" value="1"/>
</dbReference>
<evidence type="ECO:0000256" key="4">
    <source>
        <dbReference type="ARBA" id="ARBA00022553"/>
    </source>
</evidence>
<dbReference type="Gene3D" id="3.30.160.60">
    <property type="entry name" value="Classic Zinc Finger"/>
    <property type="match status" value="1"/>
</dbReference>
<sequence length="620" mass="69394">MEENRRISLGPEFLRCGICLDAFTNPKALSCLHTFCRDCLAQYAARRSSFPCPNCRRTVFLPSHSGIDGLPDNFWLSNIKEELTKKKKKKNGALSGEEKCAVHQEEKKRWFCENCKHPICDECIVESHNGHRVTKFKELLVAKREEMHSLRQAVTEQVDSMKTQLEKTEEEGRKIIAMKGKVEAEIRNCAQAWCDMIRQKERQLLDKTATVTEETQILLLEDHERMRLAIIDISTMLDKVKATTDESNLDEVLRGVEVLTTLRQNADEVRQTPAAIETPKISFTPLEVWPTELGEVKVSSIPDRRVKARNKNYRDSGQLRMGGQHLLFPRNPSNRVASSRVVRVGGPECGQGALEEPSGLAVTADKKILVSDWAKQVIQVFDQNGRFVRNVHLNDRGKVSPGRLAIDSKSRRIYLQCTVPCNSSRDKKIIKVLSDQGRHLFQLGSGLRRPHGVSCHTATGNIAILDTDLRMVVIMSRDGERQMSTFGCNLEHNAPPPICLDSIAVAPNGDIVMADWWYSCVKVFDPEGHVRFTFGSPGERGGQLNHPGGVCVDSRGNIIVADERNGRVQMFDASGNFARVLASRSDGLEFPNCVAAVDDGKIAVTDDGKKCVFLIEHDRA</sequence>
<dbReference type="CDD" id="cd05819">
    <property type="entry name" value="NHL"/>
    <property type="match status" value="1"/>
</dbReference>
<dbReference type="PANTHER" id="PTHR25462">
    <property type="entry name" value="BONUS, ISOFORM C-RELATED"/>
    <property type="match status" value="1"/>
</dbReference>
<feature type="repeat" description="NHL" evidence="10">
    <location>
        <begin position="502"/>
        <end position="527"/>
    </location>
</feature>
<dbReference type="EC" id="2.3.2.27" evidence="3"/>
<feature type="repeat" description="NHL" evidence="10">
    <location>
        <begin position="343"/>
        <end position="384"/>
    </location>
</feature>
<dbReference type="Gene3D" id="3.30.40.10">
    <property type="entry name" value="Zinc/RING finger domain, C3HC4 (zinc finger)"/>
    <property type="match status" value="1"/>
</dbReference>
<dbReference type="PROSITE" id="PS00518">
    <property type="entry name" value="ZF_RING_1"/>
    <property type="match status" value="1"/>
</dbReference>
<dbReference type="Pfam" id="PF01436">
    <property type="entry name" value="NHL"/>
    <property type="match status" value="1"/>
</dbReference>
<evidence type="ECO:0000256" key="1">
    <source>
        <dbReference type="ARBA" id="ARBA00000900"/>
    </source>
</evidence>
<dbReference type="Pfam" id="PF00643">
    <property type="entry name" value="zf-B_box"/>
    <property type="match status" value="1"/>
</dbReference>
<evidence type="ECO:0000259" key="12">
    <source>
        <dbReference type="PROSITE" id="PS50119"/>
    </source>
</evidence>
<dbReference type="InterPro" id="IPR013083">
    <property type="entry name" value="Znf_RING/FYVE/PHD"/>
</dbReference>
<evidence type="ECO:0000256" key="2">
    <source>
        <dbReference type="ARBA" id="ARBA00008518"/>
    </source>
</evidence>
<dbReference type="InterPro" id="IPR000315">
    <property type="entry name" value="Znf_B-box"/>
</dbReference>
<feature type="repeat" description="NHL" evidence="10">
    <location>
        <begin position="531"/>
        <end position="574"/>
    </location>
</feature>
<evidence type="ECO:0000256" key="5">
    <source>
        <dbReference type="ARBA" id="ARBA00022723"/>
    </source>
</evidence>
<evidence type="ECO:0000313" key="13">
    <source>
        <dbReference type="Proteomes" id="UP000001554"/>
    </source>
</evidence>
<dbReference type="FunFam" id="2.40.10.500:FF:000001">
    <property type="entry name" value="tripartite motif-containing protein 3-like"/>
    <property type="match status" value="1"/>
</dbReference>
<feature type="domain" description="RING-type" evidence="11">
    <location>
        <begin position="16"/>
        <end position="56"/>
    </location>
</feature>
<evidence type="ECO:0000256" key="6">
    <source>
        <dbReference type="ARBA" id="ARBA00022737"/>
    </source>
</evidence>
<dbReference type="RefSeq" id="XP_035669351.1">
    <property type="nucleotide sequence ID" value="XM_035813458.1"/>
</dbReference>
<dbReference type="PROSITE" id="PS51125">
    <property type="entry name" value="NHL"/>
    <property type="match status" value="3"/>
</dbReference>
<dbReference type="Gene3D" id="2.40.10.500">
    <property type="match status" value="1"/>
</dbReference>
<dbReference type="AlphaFoldDB" id="A0A9J7MJM6"/>